<comment type="subcellular location">
    <subcellularLocation>
        <location evidence="1">Cell inner membrane</location>
    </subcellularLocation>
</comment>
<dbReference type="PANTHER" id="PTHR45772:SF3">
    <property type="entry name" value="ABC TRANSPORTER ATP-BINDING PROTEIN"/>
    <property type="match status" value="1"/>
</dbReference>
<keyword evidence="3" id="KW-0547">Nucleotide-binding</keyword>
<dbReference type="Pfam" id="PF00005">
    <property type="entry name" value="ABC_tran"/>
    <property type="match status" value="1"/>
</dbReference>
<evidence type="ECO:0000313" key="6">
    <source>
        <dbReference type="EMBL" id="KAB2793101.1"/>
    </source>
</evidence>
<dbReference type="EMBL" id="WBWX01000010">
    <property type="protein sequence ID" value="KAB2793101.1"/>
    <property type="molecule type" value="Genomic_DNA"/>
</dbReference>
<evidence type="ECO:0000256" key="2">
    <source>
        <dbReference type="ARBA" id="ARBA00022448"/>
    </source>
</evidence>
<feature type="domain" description="ABC transporter" evidence="5">
    <location>
        <begin position="10"/>
        <end position="250"/>
    </location>
</feature>
<dbReference type="AlphaFoldDB" id="A0A6I0DKT3"/>
<dbReference type="PROSITE" id="PS50893">
    <property type="entry name" value="ABC_TRANSPORTER_2"/>
    <property type="match status" value="1"/>
</dbReference>
<evidence type="ECO:0000313" key="7">
    <source>
        <dbReference type="Proteomes" id="UP000441102"/>
    </source>
</evidence>
<dbReference type="InterPro" id="IPR027417">
    <property type="entry name" value="P-loop_NTPase"/>
</dbReference>
<sequence length="257" mass="28026">MHNHVGETVLRVDKIAKSFGGLKVLTDVSLTVRRGELMGLIGPNGAGKTTLFNIVTGFLKPDHGTIAYCGKDVTRLKPYQRVRNGIVRTFQKSMVFPDLTVLENLAMAVRATDGAYRWLGSTAVLRRSDEKAMQLLTQAGMQRHAQKPVCALSYGEQRIIDVLVSLAMEPKLLLLDEPTAGLAKEEGEHLISLIQSLGEERSIILVAHDIDIVFSVCDRVAVLDLGRLIACDTPAAIRMHEGAQAAYLGQRATEVAP</sequence>
<comment type="caution">
    <text evidence="6">The sequence shown here is derived from an EMBL/GenBank/DDBJ whole genome shotgun (WGS) entry which is preliminary data.</text>
</comment>
<dbReference type="CDD" id="cd03219">
    <property type="entry name" value="ABC_Mj1267_LivG_branched"/>
    <property type="match status" value="1"/>
</dbReference>
<evidence type="ECO:0000256" key="3">
    <source>
        <dbReference type="ARBA" id="ARBA00022741"/>
    </source>
</evidence>
<evidence type="ECO:0000256" key="4">
    <source>
        <dbReference type="ARBA" id="ARBA00022840"/>
    </source>
</evidence>
<keyword evidence="2" id="KW-0813">Transport</keyword>
<dbReference type="Proteomes" id="UP000441102">
    <property type="component" value="Unassembled WGS sequence"/>
</dbReference>
<reference evidence="6 7" key="1">
    <citation type="submission" date="2019-09" db="EMBL/GenBank/DDBJ databases">
        <title>Taxonomic organization of the family Brucellaceae based on a phylogenomic approach.</title>
        <authorList>
            <person name="Leclercq S."/>
            <person name="Cloeckaert A."/>
            <person name="Zygmunt M.S."/>
        </authorList>
    </citation>
    <scope>NUCLEOTIDE SEQUENCE [LARGE SCALE GENOMIC DNA]</scope>
    <source>
        <strain evidence="6 7">CCUG 34461</strain>
    </source>
</reference>
<dbReference type="GO" id="GO:0016887">
    <property type="term" value="F:ATP hydrolysis activity"/>
    <property type="evidence" value="ECO:0007669"/>
    <property type="project" value="InterPro"/>
</dbReference>
<dbReference type="SUPFAM" id="SSF52540">
    <property type="entry name" value="P-loop containing nucleoside triphosphate hydrolases"/>
    <property type="match status" value="1"/>
</dbReference>
<dbReference type="InterPro" id="IPR051120">
    <property type="entry name" value="ABC_AA/LPS_Transport"/>
</dbReference>
<dbReference type="GO" id="GO:0005524">
    <property type="term" value="F:ATP binding"/>
    <property type="evidence" value="ECO:0007669"/>
    <property type="project" value="UniProtKB-KW"/>
</dbReference>
<dbReference type="GO" id="GO:0005886">
    <property type="term" value="C:plasma membrane"/>
    <property type="evidence" value="ECO:0007669"/>
    <property type="project" value="UniProtKB-SubCell"/>
</dbReference>
<organism evidence="6 7">
    <name type="scientific">Brucella anthropi</name>
    <name type="common">Ochrobactrum anthropi</name>
    <dbReference type="NCBI Taxonomy" id="529"/>
    <lineage>
        <taxon>Bacteria</taxon>
        <taxon>Pseudomonadati</taxon>
        <taxon>Pseudomonadota</taxon>
        <taxon>Alphaproteobacteria</taxon>
        <taxon>Hyphomicrobiales</taxon>
        <taxon>Brucellaceae</taxon>
        <taxon>Brucella/Ochrobactrum group</taxon>
        <taxon>Brucella</taxon>
    </lineage>
</organism>
<evidence type="ECO:0000256" key="1">
    <source>
        <dbReference type="ARBA" id="ARBA00004533"/>
    </source>
</evidence>
<dbReference type="InterPro" id="IPR003439">
    <property type="entry name" value="ABC_transporter-like_ATP-bd"/>
</dbReference>
<proteinExistence type="predicted"/>
<name>A0A6I0DKT3_BRUAN</name>
<evidence type="ECO:0000259" key="5">
    <source>
        <dbReference type="PROSITE" id="PS50893"/>
    </source>
</evidence>
<gene>
    <name evidence="6" type="ORF">F9L06_20955</name>
</gene>
<dbReference type="InterPro" id="IPR003593">
    <property type="entry name" value="AAA+_ATPase"/>
</dbReference>
<keyword evidence="4 6" id="KW-0067">ATP-binding</keyword>
<dbReference type="PANTHER" id="PTHR45772">
    <property type="entry name" value="CONSERVED COMPONENT OF ABC TRANSPORTER FOR NATURAL AMINO ACIDS-RELATED"/>
    <property type="match status" value="1"/>
</dbReference>
<accession>A0A6I0DKT3</accession>
<dbReference type="Gene3D" id="3.40.50.300">
    <property type="entry name" value="P-loop containing nucleotide triphosphate hydrolases"/>
    <property type="match status" value="1"/>
</dbReference>
<protein>
    <submittedName>
        <fullName evidence="6">ABC transporter ATP-binding protein</fullName>
    </submittedName>
</protein>
<dbReference type="SMART" id="SM00382">
    <property type="entry name" value="AAA"/>
    <property type="match status" value="1"/>
</dbReference>